<sequence length="231" mass="24721">MPVLLASQPCGTGLADIWMTDRSDGDFNVDRADHADMRRRQSLLSPNPWAMLDEQHGAGVVTVNDQVPAWTTVGDALVHDGQLATLAVWVGDCAPVALIGDNGWYGVAHAGWRGLARGILRNTVSAVRGFGAVTVTAVLGPCVHSCCYDFGAADLVAVADAIGCDPVLIRSQSHRGSESLDMVAAVRADLRGCNVEMTDASVCTACSGRYWSHRRGADRGRQAMFVQWRTR</sequence>
<comment type="catalytic activity">
    <reaction evidence="1">
        <text>inosine + phosphate = alpha-D-ribose 1-phosphate + hypoxanthine</text>
        <dbReference type="Rhea" id="RHEA:27646"/>
        <dbReference type="ChEBI" id="CHEBI:17368"/>
        <dbReference type="ChEBI" id="CHEBI:17596"/>
        <dbReference type="ChEBI" id="CHEBI:43474"/>
        <dbReference type="ChEBI" id="CHEBI:57720"/>
        <dbReference type="EC" id="2.4.2.1"/>
    </reaction>
    <physiologicalReaction direction="left-to-right" evidence="1">
        <dbReference type="Rhea" id="RHEA:27647"/>
    </physiologicalReaction>
</comment>
<keyword evidence="4" id="KW-0479">Metal-binding</keyword>
<evidence type="ECO:0000256" key="1">
    <source>
        <dbReference type="ARBA" id="ARBA00000553"/>
    </source>
</evidence>
<dbReference type="PANTHER" id="PTHR30616">
    <property type="entry name" value="UNCHARACTERIZED PROTEIN YFIH"/>
    <property type="match status" value="1"/>
</dbReference>
<comment type="catalytic activity">
    <reaction evidence="7">
        <text>adenosine + H2O + H(+) = inosine + NH4(+)</text>
        <dbReference type="Rhea" id="RHEA:24408"/>
        <dbReference type="ChEBI" id="CHEBI:15377"/>
        <dbReference type="ChEBI" id="CHEBI:15378"/>
        <dbReference type="ChEBI" id="CHEBI:16335"/>
        <dbReference type="ChEBI" id="CHEBI:17596"/>
        <dbReference type="ChEBI" id="CHEBI:28938"/>
        <dbReference type="EC" id="3.5.4.4"/>
    </reaction>
    <physiologicalReaction direction="left-to-right" evidence="7">
        <dbReference type="Rhea" id="RHEA:24409"/>
    </physiologicalReaction>
</comment>
<keyword evidence="6" id="KW-0862">Zinc</keyword>
<evidence type="ECO:0000256" key="2">
    <source>
        <dbReference type="ARBA" id="ARBA00007353"/>
    </source>
</evidence>
<dbReference type="PANTHER" id="PTHR30616:SF2">
    <property type="entry name" value="PURINE NUCLEOSIDE PHOSPHORYLASE LACC1"/>
    <property type="match status" value="1"/>
</dbReference>
<evidence type="ECO:0000256" key="4">
    <source>
        <dbReference type="ARBA" id="ARBA00022723"/>
    </source>
</evidence>
<dbReference type="EMBL" id="CAFBLP010000128">
    <property type="protein sequence ID" value="CAB4893658.1"/>
    <property type="molecule type" value="Genomic_DNA"/>
</dbReference>
<gene>
    <name evidence="10" type="ORF">UFOPK3376_03025</name>
</gene>
<dbReference type="Pfam" id="PF02578">
    <property type="entry name" value="Cu-oxidase_4"/>
    <property type="match status" value="1"/>
</dbReference>
<comment type="similarity">
    <text evidence="2">Belongs to the purine nucleoside phosphorylase YfiH/LACC1 family.</text>
</comment>
<evidence type="ECO:0000256" key="5">
    <source>
        <dbReference type="ARBA" id="ARBA00022801"/>
    </source>
</evidence>
<organism evidence="10">
    <name type="scientific">freshwater metagenome</name>
    <dbReference type="NCBI Taxonomy" id="449393"/>
    <lineage>
        <taxon>unclassified sequences</taxon>
        <taxon>metagenomes</taxon>
        <taxon>ecological metagenomes</taxon>
    </lineage>
</organism>
<keyword evidence="5" id="KW-0378">Hydrolase</keyword>
<evidence type="ECO:0000256" key="3">
    <source>
        <dbReference type="ARBA" id="ARBA00022679"/>
    </source>
</evidence>
<dbReference type="GO" id="GO:0017061">
    <property type="term" value="F:S-methyl-5-thioadenosine phosphorylase activity"/>
    <property type="evidence" value="ECO:0007669"/>
    <property type="project" value="UniProtKB-EC"/>
</dbReference>
<reference evidence="10" key="1">
    <citation type="submission" date="2020-05" db="EMBL/GenBank/DDBJ databases">
        <authorList>
            <person name="Chiriac C."/>
            <person name="Salcher M."/>
            <person name="Ghai R."/>
            <person name="Kavagutti S V."/>
        </authorList>
    </citation>
    <scope>NUCLEOTIDE SEQUENCE</scope>
</reference>
<protein>
    <submittedName>
        <fullName evidence="10">Unannotated protein</fullName>
    </submittedName>
</protein>
<dbReference type="GO" id="GO:0016787">
    <property type="term" value="F:hydrolase activity"/>
    <property type="evidence" value="ECO:0007669"/>
    <property type="project" value="UniProtKB-KW"/>
</dbReference>
<evidence type="ECO:0000256" key="9">
    <source>
        <dbReference type="ARBA" id="ARBA00049893"/>
    </source>
</evidence>
<evidence type="ECO:0000313" key="10">
    <source>
        <dbReference type="EMBL" id="CAB4893658.1"/>
    </source>
</evidence>
<name>A0A6J7FIB9_9ZZZZ</name>
<dbReference type="GO" id="GO:0005507">
    <property type="term" value="F:copper ion binding"/>
    <property type="evidence" value="ECO:0007669"/>
    <property type="project" value="TreeGrafter"/>
</dbReference>
<proteinExistence type="inferred from homology"/>
<evidence type="ECO:0000256" key="6">
    <source>
        <dbReference type="ARBA" id="ARBA00022833"/>
    </source>
</evidence>
<dbReference type="Gene3D" id="3.60.140.10">
    <property type="entry name" value="CNF1/YfiH-like putative cysteine hydrolases"/>
    <property type="match status" value="1"/>
</dbReference>
<evidence type="ECO:0000256" key="7">
    <source>
        <dbReference type="ARBA" id="ARBA00047989"/>
    </source>
</evidence>
<dbReference type="InterPro" id="IPR003730">
    <property type="entry name" value="Cu_polyphenol_OxRdtase"/>
</dbReference>
<keyword evidence="3" id="KW-0808">Transferase</keyword>
<dbReference type="AlphaFoldDB" id="A0A6J7FIB9"/>
<dbReference type="SUPFAM" id="SSF64438">
    <property type="entry name" value="CNF1/YfiH-like putative cysteine hydrolases"/>
    <property type="match status" value="1"/>
</dbReference>
<dbReference type="InterPro" id="IPR011324">
    <property type="entry name" value="Cytotoxic_necrot_fac-like_cat"/>
</dbReference>
<dbReference type="InterPro" id="IPR038371">
    <property type="entry name" value="Cu_polyphenol_OxRdtase_sf"/>
</dbReference>
<accession>A0A6J7FIB9</accession>
<dbReference type="CDD" id="cd16833">
    <property type="entry name" value="YfiH"/>
    <property type="match status" value="1"/>
</dbReference>
<comment type="catalytic activity">
    <reaction evidence="9">
        <text>S-methyl-5'-thioadenosine + phosphate = 5-(methylsulfanyl)-alpha-D-ribose 1-phosphate + adenine</text>
        <dbReference type="Rhea" id="RHEA:11852"/>
        <dbReference type="ChEBI" id="CHEBI:16708"/>
        <dbReference type="ChEBI" id="CHEBI:17509"/>
        <dbReference type="ChEBI" id="CHEBI:43474"/>
        <dbReference type="ChEBI" id="CHEBI:58533"/>
        <dbReference type="EC" id="2.4.2.28"/>
    </reaction>
    <physiologicalReaction direction="left-to-right" evidence="9">
        <dbReference type="Rhea" id="RHEA:11853"/>
    </physiologicalReaction>
</comment>
<evidence type="ECO:0000256" key="8">
    <source>
        <dbReference type="ARBA" id="ARBA00048968"/>
    </source>
</evidence>
<comment type="catalytic activity">
    <reaction evidence="8">
        <text>adenosine + phosphate = alpha-D-ribose 1-phosphate + adenine</text>
        <dbReference type="Rhea" id="RHEA:27642"/>
        <dbReference type="ChEBI" id="CHEBI:16335"/>
        <dbReference type="ChEBI" id="CHEBI:16708"/>
        <dbReference type="ChEBI" id="CHEBI:43474"/>
        <dbReference type="ChEBI" id="CHEBI:57720"/>
        <dbReference type="EC" id="2.4.2.1"/>
    </reaction>
    <physiologicalReaction direction="left-to-right" evidence="8">
        <dbReference type="Rhea" id="RHEA:27643"/>
    </physiologicalReaction>
</comment>